<keyword evidence="2" id="KW-1185">Reference proteome</keyword>
<evidence type="ECO:0000313" key="1">
    <source>
        <dbReference type="EMBL" id="CAG8583075.1"/>
    </source>
</evidence>
<gene>
    <name evidence="1" type="ORF">ALEPTO_LOCUS7356</name>
</gene>
<dbReference type="AlphaFoldDB" id="A0A9N9C155"/>
<evidence type="ECO:0000313" key="2">
    <source>
        <dbReference type="Proteomes" id="UP000789508"/>
    </source>
</evidence>
<sequence>MATNIMLDDFYFLLCTRYNDKDILLVPIVRYPNIPSQLDF</sequence>
<name>A0A9N9C155_9GLOM</name>
<dbReference type="Proteomes" id="UP000789508">
    <property type="component" value="Unassembled WGS sequence"/>
</dbReference>
<comment type="caution">
    <text evidence="1">The sequence shown here is derived from an EMBL/GenBank/DDBJ whole genome shotgun (WGS) entry which is preliminary data.</text>
</comment>
<protein>
    <submittedName>
        <fullName evidence="1">2926_t:CDS:1</fullName>
    </submittedName>
</protein>
<dbReference type="EMBL" id="CAJVPS010003126">
    <property type="protein sequence ID" value="CAG8583075.1"/>
    <property type="molecule type" value="Genomic_DNA"/>
</dbReference>
<organism evidence="1 2">
    <name type="scientific">Ambispora leptoticha</name>
    <dbReference type="NCBI Taxonomy" id="144679"/>
    <lineage>
        <taxon>Eukaryota</taxon>
        <taxon>Fungi</taxon>
        <taxon>Fungi incertae sedis</taxon>
        <taxon>Mucoromycota</taxon>
        <taxon>Glomeromycotina</taxon>
        <taxon>Glomeromycetes</taxon>
        <taxon>Archaeosporales</taxon>
        <taxon>Ambisporaceae</taxon>
        <taxon>Ambispora</taxon>
    </lineage>
</organism>
<accession>A0A9N9C155</accession>
<proteinExistence type="predicted"/>
<reference evidence="1" key="1">
    <citation type="submission" date="2021-06" db="EMBL/GenBank/DDBJ databases">
        <authorList>
            <person name="Kallberg Y."/>
            <person name="Tangrot J."/>
            <person name="Rosling A."/>
        </authorList>
    </citation>
    <scope>NUCLEOTIDE SEQUENCE</scope>
    <source>
        <strain evidence="1">FL130A</strain>
    </source>
</reference>